<organism evidence="1 2">
    <name type="scientific">Caerostris extrusa</name>
    <name type="common">Bark spider</name>
    <name type="synonym">Caerostris bankana</name>
    <dbReference type="NCBI Taxonomy" id="172846"/>
    <lineage>
        <taxon>Eukaryota</taxon>
        <taxon>Metazoa</taxon>
        <taxon>Ecdysozoa</taxon>
        <taxon>Arthropoda</taxon>
        <taxon>Chelicerata</taxon>
        <taxon>Arachnida</taxon>
        <taxon>Araneae</taxon>
        <taxon>Araneomorphae</taxon>
        <taxon>Entelegynae</taxon>
        <taxon>Araneoidea</taxon>
        <taxon>Araneidae</taxon>
        <taxon>Caerostris</taxon>
    </lineage>
</organism>
<evidence type="ECO:0000313" key="2">
    <source>
        <dbReference type="Proteomes" id="UP001054945"/>
    </source>
</evidence>
<evidence type="ECO:0000313" key="1">
    <source>
        <dbReference type="EMBL" id="GIY13196.1"/>
    </source>
</evidence>
<keyword evidence="2" id="KW-1185">Reference proteome</keyword>
<accession>A0AAV4QYP2</accession>
<comment type="caution">
    <text evidence="1">The sequence shown here is derived from an EMBL/GenBank/DDBJ whole genome shotgun (WGS) entry which is preliminary data.</text>
</comment>
<name>A0AAV4QYP2_CAEEX</name>
<dbReference type="EMBL" id="BPLR01006904">
    <property type="protein sequence ID" value="GIY13196.1"/>
    <property type="molecule type" value="Genomic_DNA"/>
</dbReference>
<gene>
    <name evidence="1" type="ORF">CEXT_332511</name>
</gene>
<reference evidence="1 2" key="1">
    <citation type="submission" date="2021-06" db="EMBL/GenBank/DDBJ databases">
        <title>Caerostris extrusa draft genome.</title>
        <authorList>
            <person name="Kono N."/>
            <person name="Arakawa K."/>
        </authorList>
    </citation>
    <scope>NUCLEOTIDE SEQUENCE [LARGE SCALE GENOMIC DNA]</scope>
</reference>
<proteinExistence type="predicted"/>
<dbReference type="Proteomes" id="UP001054945">
    <property type="component" value="Unassembled WGS sequence"/>
</dbReference>
<dbReference type="AlphaFoldDB" id="A0AAV4QYP2"/>
<protein>
    <submittedName>
        <fullName evidence="1">Uncharacterized protein</fullName>
    </submittedName>
</protein>
<sequence length="88" mass="9647">MCSLTRLCAAAFPFPLTKMGESKFPGGGVDPLSRYKFLFWGKYSSECVYVRSVIEGKGNIGNGRGIPCNGPNEEQWEMGVLLIGVKRV</sequence>